<evidence type="ECO:0000313" key="2">
    <source>
        <dbReference type="EMBL" id="MBW0460706.1"/>
    </source>
</evidence>
<evidence type="ECO:0000313" key="3">
    <source>
        <dbReference type="Proteomes" id="UP000765509"/>
    </source>
</evidence>
<feature type="region of interest" description="Disordered" evidence="1">
    <location>
        <begin position="55"/>
        <end position="79"/>
    </location>
</feature>
<dbReference type="EMBL" id="AVOT02000049">
    <property type="protein sequence ID" value="MBW0460706.1"/>
    <property type="molecule type" value="Genomic_DNA"/>
</dbReference>
<accession>A0A9Q3GBK8</accession>
<keyword evidence="3" id="KW-1185">Reference proteome</keyword>
<dbReference type="Proteomes" id="UP000765509">
    <property type="component" value="Unassembled WGS sequence"/>
</dbReference>
<name>A0A9Q3GBK8_9BASI</name>
<reference evidence="2" key="1">
    <citation type="submission" date="2021-03" db="EMBL/GenBank/DDBJ databases">
        <title>Draft genome sequence of rust myrtle Austropuccinia psidii MF-1, a brazilian biotype.</title>
        <authorList>
            <person name="Quecine M.C."/>
            <person name="Pachon D.M.R."/>
            <person name="Bonatelli M.L."/>
            <person name="Correr F.H."/>
            <person name="Franceschini L.M."/>
            <person name="Leite T.F."/>
            <person name="Margarido G.R.A."/>
            <person name="Almeida C.A."/>
            <person name="Ferrarezi J.A."/>
            <person name="Labate C.A."/>
        </authorList>
    </citation>
    <scope>NUCLEOTIDE SEQUENCE</scope>
    <source>
        <strain evidence="2">MF-1</strain>
    </source>
</reference>
<sequence>MEYVQTQSPMSPNIPLETHIVSSLNLSSLKIDVGNSTAQTTSAWKIPNISVAPNSPNPTDSQIHVSDGPQSIQKTSSKANPHSNFLCDFLPNPMVILWSPRDPLGKLNGNHSIFHWDLRLMWDMKRVDGGKLKENWKILLELPFQGET</sequence>
<evidence type="ECO:0000256" key="1">
    <source>
        <dbReference type="SAM" id="MobiDB-lite"/>
    </source>
</evidence>
<protein>
    <submittedName>
        <fullName evidence="2">Uncharacterized protein</fullName>
    </submittedName>
</protein>
<gene>
    <name evidence="2" type="ORF">O181_000421</name>
</gene>
<proteinExistence type="predicted"/>
<organism evidence="2 3">
    <name type="scientific">Austropuccinia psidii MF-1</name>
    <dbReference type="NCBI Taxonomy" id="1389203"/>
    <lineage>
        <taxon>Eukaryota</taxon>
        <taxon>Fungi</taxon>
        <taxon>Dikarya</taxon>
        <taxon>Basidiomycota</taxon>
        <taxon>Pucciniomycotina</taxon>
        <taxon>Pucciniomycetes</taxon>
        <taxon>Pucciniales</taxon>
        <taxon>Sphaerophragmiaceae</taxon>
        <taxon>Austropuccinia</taxon>
    </lineage>
</organism>
<dbReference type="AlphaFoldDB" id="A0A9Q3GBK8"/>
<comment type="caution">
    <text evidence="2">The sequence shown here is derived from an EMBL/GenBank/DDBJ whole genome shotgun (WGS) entry which is preliminary data.</text>
</comment>